<evidence type="ECO:0000256" key="1">
    <source>
        <dbReference type="SAM" id="Phobius"/>
    </source>
</evidence>
<accession>A0ABR8MN41</accession>
<dbReference type="EMBL" id="JACXZA010000001">
    <property type="protein sequence ID" value="MBD3917438.1"/>
    <property type="molecule type" value="Genomic_DNA"/>
</dbReference>
<gene>
    <name evidence="2" type="ORF">H8B09_01625</name>
</gene>
<dbReference type="RefSeq" id="WP_191201732.1">
    <property type="nucleotide sequence ID" value="NZ_JACXZA010000001.1"/>
</dbReference>
<organism evidence="2 3">
    <name type="scientific">Paenibacillus terricola</name>
    <dbReference type="NCBI Taxonomy" id="2763503"/>
    <lineage>
        <taxon>Bacteria</taxon>
        <taxon>Bacillati</taxon>
        <taxon>Bacillota</taxon>
        <taxon>Bacilli</taxon>
        <taxon>Bacillales</taxon>
        <taxon>Paenibacillaceae</taxon>
        <taxon>Paenibacillus</taxon>
    </lineage>
</organism>
<comment type="caution">
    <text evidence="2">The sequence shown here is derived from an EMBL/GenBank/DDBJ whole genome shotgun (WGS) entry which is preliminary data.</text>
</comment>
<keyword evidence="1" id="KW-0472">Membrane</keyword>
<protein>
    <submittedName>
        <fullName evidence="2">Uncharacterized protein</fullName>
    </submittedName>
</protein>
<evidence type="ECO:0000313" key="2">
    <source>
        <dbReference type="EMBL" id="MBD3917438.1"/>
    </source>
</evidence>
<evidence type="ECO:0000313" key="3">
    <source>
        <dbReference type="Proteomes" id="UP000609346"/>
    </source>
</evidence>
<reference evidence="2 3" key="1">
    <citation type="submission" date="2020-09" db="EMBL/GenBank/DDBJ databases">
        <title>Paenibacillus sp. strain PR3 16S rRNA gene Genome sequencing and assembly.</title>
        <authorList>
            <person name="Kim J."/>
        </authorList>
    </citation>
    <scope>NUCLEOTIDE SEQUENCE [LARGE SCALE GENOMIC DNA]</scope>
    <source>
        <strain evidence="2 3">PR3</strain>
    </source>
</reference>
<sequence>MLPIHVNAALRKQRVRSVRTILILLTFILLITTITPLPAIQSHAEAATPTKSDPIVRLLQETKSYMTRAKQLDQSNDQEGTYANVAKGEAKLLQAIQSKGASDPKYGALFATSGFSMSTVLHPTNTGVEFVRTFASNIPCDVAGCQGVPLSVVMMFKFTDGTTSTIRTHIVPLPGDTEEVNQFFIYVLKQYGLFRTSSGDIIMLNVLANWRGGGYSISLRNLSHGNRLESYTRLFNKSDLPGALLKQWDDSQKSFFGLCDEGEPTVNCTVEESEQTALKAIDEDAGTVTFGTKVIHLRNVSTVKSNTDRVKLRKFIDSLVKEGTFANIQIHPGEQIVAVPQLGEPLAKHDNMLLYRSFTLQTNAIGEVKHIYYSARTAGLQTMTLAWLENQLGTTAVNRGGSSALNVLVRSRYGLFRLTFTAPNRSSRVQTISLSGPLEADTRGIEISTAGST</sequence>
<keyword evidence="1" id="KW-0812">Transmembrane</keyword>
<name>A0ABR8MN41_9BACL</name>
<keyword evidence="3" id="KW-1185">Reference proteome</keyword>
<dbReference type="Proteomes" id="UP000609346">
    <property type="component" value="Unassembled WGS sequence"/>
</dbReference>
<feature type="transmembrane region" description="Helical" evidence="1">
    <location>
        <begin position="21"/>
        <end position="40"/>
    </location>
</feature>
<keyword evidence="1" id="KW-1133">Transmembrane helix</keyword>
<proteinExistence type="predicted"/>